<evidence type="ECO:0000256" key="2">
    <source>
        <dbReference type="ARBA" id="ARBA00022771"/>
    </source>
</evidence>
<dbReference type="SUPFAM" id="SSF46942">
    <property type="entry name" value="Elongation factor TFIIS domain 2"/>
    <property type="match status" value="1"/>
</dbReference>
<sequence length="122" mass="14272">MDPIRNKGTQLLQQVLGTNEGVAEAIEQEIYETHQNKVDENYKESLRTHLFNLKENGLLRQRVISGDITPQTFAQMSTDDMAKPDLRLAEEHLRRRSITDCIFHDHIQPRHRNQDNPDEDRP</sequence>
<keyword evidence="3" id="KW-0862">Zinc</keyword>
<feature type="domain" description="TFIIS central" evidence="5">
    <location>
        <begin position="1"/>
        <end position="109"/>
    </location>
</feature>
<organism evidence="6 7">
    <name type="scientific">Phascolomyces articulosus</name>
    <dbReference type="NCBI Taxonomy" id="60185"/>
    <lineage>
        <taxon>Eukaryota</taxon>
        <taxon>Fungi</taxon>
        <taxon>Fungi incertae sedis</taxon>
        <taxon>Mucoromycota</taxon>
        <taxon>Mucoromycotina</taxon>
        <taxon>Mucoromycetes</taxon>
        <taxon>Mucorales</taxon>
        <taxon>Lichtheimiaceae</taxon>
        <taxon>Phascolomyces</taxon>
    </lineage>
</organism>
<dbReference type="EMBL" id="JAIXMP010000046">
    <property type="protein sequence ID" value="KAI9246475.1"/>
    <property type="molecule type" value="Genomic_DNA"/>
</dbReference>
<evidence type="ECO:0000313" key="6">
    <source>
        <dbReference type="EMBL" id="KAI9246475.1"/>
    </source>
</evidence>
<keyword evidence="2" id="KW-0863">Zinc-finger</keyword>
<keyword evidence="7" id="KW-1185">Reference proteome</keyword>
<dbReference type="PROSITE" id="PS51321">
    <property type="entry name" value="TFIIS_CENTRAL"/>
    <property type="match status" value="1"/>
</dbReference>
<reference evidence="6" key="1">
    <citation type="journal article" date="2022" name="IScience">
        <title>Evolution of zygomycete secretomes and the origins of terrestrial fungal ecologies.</title>
        <authorList>
            <person name="Chang Y."/>
            <person name="Wang Y."/>
            <person name="Mondo S."/>
            <person name="Ahrendt S."/>
            <person name="Andreopoulos W."/>
            <person name="Barry K."/>
            <person name="Beard J."/>
            <person name="Benny G.L."/>
            <person name="Blankenship S."/>
            <person name="Bonito G."/>
            <person name="Cuomo C."/>
            <person name="Desiro A."/>
            <person name="Gervers K.A."/>
            <person name="Hundley H."/>
            <person name="Kuo A."/>
            <person name="LaButti K."/>
            <person name="Lang B.F."/>
            <person name="Lipzen A."/>
            <person name="O'Donnell K."/>
            <person name="Pangilinan J."/>
            <person name="Reynolds N."/>
            <person name="Sandor L."/>
            <person name="Smith M.E."/>
            <person name="Tsang A."/>
            <person name="Grigoriev I.V."/>
            <person name="Stajich J.E."/>
            <person name="Spatafora J.W."/>
        </authorList>
    </citation>
    <scope>NUCLEOTIDE SEQUENCE</scope>
    <source>
        <strain evidence="6">RSA 2281</strain>
    </source>
</reference>
<evidence type="ECO:0000259" key="5">
    <source>
        <dbReference type="PROSITE" id="PS51321"/>
    </source>
</evidence>
<keyword evidence="1" id="KW-0479">Metal-binding</keyword>
<accession>A0AAD5JNU6</accession>
<evidence type="ECO:0000256" key="3">
    <source>
        <dbReference type="ARBA" id="ARBA00022833"/>
    </source>
</evidence>
<dbReference type="InterPro" id="IPR036575">
    <property type="entry name" value="TFIIS_cen_dom_sf"/>
</dbReference>
<dbReference type="AlphaFoldDB" id="A0AAD5JNU6"/>
<evidence type="ECO:0000313" key="7">
    <source>
        <dbReference type="Proteomes" id="UP001209540"/>
    </source>
</evidence>
<reference evidence="6" key="2">
    <citation type="submission" date="2023-02" db="EMBL/GenBank/DDBJ databases">
        <authorList>
            <consortium name="DOE Joint Genome Institute"/>
            <person name="Mondo S.J."/>
            <person name="Chang Y."/>
            <person name="Wang Y."/>
            <person name="Ahrendt S."/>
            <person name="Andreopoulos W."/>
            <person name="Barry K."/>
            <person name="Beard J."/>
            <person name="Benny G.L."/>
            <person name="Blankenship S."/>
            <person name="Bonito G."/>
            <person name="Cuomo C."/>
            <person name="Desiro A."/>
            <person name="Gervers K.A."/>
            <person name="Hundley H."/>
            <person name="Kuo A."/>
            <person name="LaButti K."/>
            <person name="Lang B.F."/>
            <person name="Lipzen A."/>
            <person name="O'Donnell K."/>
            <person name="Pangilinan J."/>
            <person name="Reynolds N."/>
            <person name="Sandor L."/>
            <person name="Smith M.W."/>
            <person name="Tsang A."/>
            <person name="Grigoriev I.V."/>
            <person name="Stajich J.E."/>
            <person name="Spatafora J.W."/>
        </authorList>
    </citation>
    <scope>NUCLEOTIDE SEQUENCE</scope>
    <source>
        <strain evidence="6">RSA 2281</strain>
    </source>
</reference>
<dbReference type="GO" id="GO:0005634">
    <property type="term" value="C:nucleus"/>
    <property type="evidence" value="ECO:0007669"/>
    <property type="project" value="TreeGrafter"/>
</dbReference>
<dbReference type="PANTHER" id="PTHR11477:SF0">
    <property type="entry name" value="IP08861P-RELATED"/>
    <property type="match status" value="1"/>
</dbReference>
<protein>
    <submittedName>
        <fullName evidence="6">Transcription factor S-II, central domain-containing protein</fullName>
    </submittedName>
</protein>
<comment type="caution">
    <text evidence="6">The sequence shown here is derived from an EMBL/GenBank/DDBJ whole genome shotgun (WGS) entry which is preliminary data.</text>
</comment>
<dbReference type="PANTHER" id="PTHR11477">
    <property type="entry name" value="TRANSCRIPTION FACTOR S-II ZINC FINGER DOMAIN-CONTAINING PROTEIN"/>
    <property type="match status" value="1"/>
</dbReference>
<dbReference type="Gene3D" id="1.10.472.30">
    <property type="entry name" value="Transcription elongation factor S-II, central domain"/>
    <property type="match status" value="1"/>
</dbReference>
<dbReference type="GO" id="GO:0008270">
    <property type="term" value="F:zinc ion binding"/>
    <property type="evidence" value="ECO:0007669"/>
    <property type="project" value="UniProtKB-KW"/>
</dbReference>
<keyword evidence="4" id="KW-0539">Nucleus</keyword>
<dbReference type="Pfam" id="PF07500">
    <property type="entry name" value="TFIIS_M"/>
    <property type="match status" value="1"/>
</dbReference>
<dbReference type="GO" id="GO:0006351">
    <property type="term" value="P:DNA-templated transcription"/>
    <property type="evidence" value="ECO:0007669"/>
    <property type="project" value="InterPro"/>
</dbReference>
<evidence type="ECO:0000256" key="1">
    <source>
        <dbReference type="ARBA" id="ARBA00022723"/>
    </source>
</evidence>
<gene>
    <name evidence="6" type="ORF">BDA99DRAFT_565505</name>
</gene>
<dbReference type="Proteomes" id="UP001209540">
    <property type="component" value="Unassembled WGS sequence"/>
</dbReference>
<name>A0AAD5JNU6_9FUNG</name>
<proteinExistence type="predicted"/>
<evidence type="ECO:0000256" key="4">
    <source>
        <dbReference type="ARBA" id="ARBA00023242"/>
    </source>
</evidence>
<dbReference type="InterPro" id="IPR003618">
    <property type="entry name" value="TFIIS_cen_dom"/>
</dbReference>
<dbReference type="SMART" id="SM00510">
    <property type="entry name" value="TFS2M"/>
    <property type="match status" value="1"/>
</dbReference>